<keyword evidence="5" id="KW-1185">Reference proteome</keyword>
<name>A0A2N9K8M1_9LACO</name>
<dbReference type="Proteomes" id="UP000239237">
    <property type="component" value="Unassembled WGS sequence"/>
</dbReference>
<evidence type="ECO:0000256" key="1">
    <source>
        <dbReference type="SAM" id="Phobius"/>
    </source>
</evidence>
<feature type="transmembrane region" description="Helical" evidence="1">
    <location>
        <begin position="58"/>
        <end position="76"/>
    </location>
</feature>
<keyword evidence="1" id="KW-0812">Transmembrane</keyword>
<sequence length="124" mass="14927">MYNYRRVYTNSAKFRTIYGDLKLPIFIDSRLAGLLTITTVIDVAIIFIFQLYQIQNGRLTFGFALLVISLFTVYKLDKVLKIDDLPFETTLKYAVLHYWRYWFQKKQLYHDQHLNSNQKKYQIL</sequence>
<organism evidence="3 4">
    <name type="scientific">Leuconostoc suionicum</name>
    <dbReference type="NCBI Taxonomy" id="1511761"/>
    <lineage>
        <taxon>Bacteria</taxon>
        <taxon>Bacillati</taxon>
        <taxon>Bacillota</taxon>
        <taxon>Bacilli</taxon>
        <taxon>Lactobacillales</taxon>
        <taxon>Lactobacillaceae</taxon>
        <taxon>Leuconostoc</taxon>
    </lineage>
</organism>
<evidence type="ECO:0008006" key="6">
    <source>
        <dbReference type="Google" id="ProtNLM"/>
    </source>
</evidence>
<dbReference type="Proteomes" id="UP000237923">
    <property type="component" value="Unassembled WGS sequence"/>
</dbReference>
<dbReference type="EMBL" id="OKQU01000001">
    <property type="protein sequence ID" value="SPE06730.1"/>
    <property type="molecule type" value="Genomic_DNA"/>
</dbReference>
<evidence type="ECO:0000313" key="2">
    <source>
        <dbReference type="EMBL" id="SPD91505.1"/>
    </source>
</evidence>
<protein>
    <recommendedName>
        <fullName evidence="6">MFS transporter permease</fullName>
    </recommendedName>
</protein>
<accession>A0A2N9K8M1</accession>
<dbReference type="RefSeq" id="WP_105299605.1">
    <property type="nucleotide sequence ID" value="NZ_OKQR01000001.1"/>
</dbReference>
<evidence type="ECO:0000313" key="3">
    <source>
        <dbReference type="EMBL" id="SPE06730.1"/>
    </source>
</evidence>
<dbReference type="AlphaFoldDB" id="A0A2N9K8M1"/>
<keyword evidence="1" id="KW-0472">Membrane</keyword>
<gene>
    <name evidence="2" type="ORF">LES8486_00485</name>
    <name evidence="3" type="ORF">LES9216_00632</name>
</gene>
<evidence type="ECO:0000313" key="4">
    <source>
        <dbReference type="Proteomes" id="UP000237923"/>
    </source>
</evidence>
<reference evidence="3 4" key="2">
    <citation type="submission" date="2018-02" db="EMBL/GenBank/DDBJ databases">
        <authorList>
            <person name="Cohen D.B."/>
            <person name="Kent A.D."/>
        </authorList>
    </citation>
    <scope>NUCLEOTIDE SEQUENCE [LARGE SCALE GENOMIC DNA]</scope>
    <source>
        <strain evidence="3 4">CECT 9216</strain>
    </source>
</reference>
<evidence type="ECO:0000313" key="5">
    <source>
        <dbReference type="Proteomes" id="UP000239237"/>
    </source>
</evidence>
<reference evidence="2 5" key="1">
    <citation type="submission" date="2018-02" db="EMBL/GenBank/DDBJ databases">
        <authorList>
            <person name="Rodrigo-Torres L."/>
            <person name="Arahal R. D."/>
            <person name="Lucena T."/>
        </authorList>
    </citation>
    <scope>NUCLEOTIDE SEQUENCE [LARGE SCALE GENOMIC DNA]</scope>
    <source>
        <strain evidence="2 5">CECT 8486</strain>
    </source>
</reference>
<dbReference type="EMBL" id="OKQR01000001">
    <property type="protein sequence ID" value="SPD91505.1"/>
    <property type="molecule type" value="Genomic_DNA"/>
</dbReference>
<feature type="transmembrane region" description="Helical" evidence="1">
    <location>
        <begin position="31"/>
        <end position="52"/>
    </location>
</feature>
<proteinExistence type="predicted"/>
<keyword evidence="1" id="KW-1133">Transmembrane helix</keyword>